<keyword evidence="1 2" id="KW-0238">DNA-binding</keyword>
<dbReference type="RefSeq" id="WP_149759452.1">
    <property type="nucleotide sequence ID" value="NZ_BSPE01000008.1"/>
</dbReference>
<dbReference type="EMBL" id="FOSL01000003">
    <property type="protein sequence ID" value="SFK17510.1"/>
    <property type="molecule type" value="Genomic_DNA"/>
</dbReference>
<gene>
    <name evidence="4" type="ORF">SAMN04488498_103152</name>
</gene>
<sequence>MKQFHFSNAKGGVIAIVPRQVRALKTRDALLAAVEALVAAEGAEAVTTTRLASVTGVSVGTIYRYFRDRDALLLAAYDATVTRIVRTCGAALEQIDPGLPVADAARKLLGLYLDTADAIPAHSGLLAAMRAIRPIAADQGGNNETAIVGDLLAPFLQKFTGAADVEPARLHFMSVLLGTLVDLYLVTRDRGERTRLRGEIEAHMLLALDRALSR</sequence>
<dbReference type="InterPro" id="IPR001647">
    <property type="entry name" value="HTH_TetR"/>
</dbReference>
<reference evidence="4 5" key="1">
    <citation type="submission" date="2016-10" db="EMBL/GenBank/DDBJ databases">
        <authorList>
            <person name="Varghese N."/>
            <person name="Submissions S."/>
        </authorList>
    </citation>
    <scope>NUCLEOTIDE SEQUENCE [LARGE SCALE GENOMIC DNA]</scope>
    <source>
        <strain evidence="4 5">DSM 21822</strain>
    </source>
</reference>
<proteinExistence type="predicted"/>
<dbReference type="InterPro" id="IPR050109">
    <property type="entry name" value="HTH-type_TetR-like_transc_reg"/>
</dbReference>
<evidence type="ECO:0000256" key="1">
    <source>
        <dbReference type="ARBA" id="ARBA00023125"/>
    </source>
</evidence>
<organism evidence="4 5">
    <name type="scientific">Neomesorhizobium albiziae</name>
    <dbReference type="NCBI Taxonomy" id="335020"/>
    <lineage>
        <taxon>Bacteria</taxon>
        <taxon>Pseudomonadati</taxon>
        <taxon>Pseudomonadota</taxon>
        <taxon>Alphaproteobacteria</taxon>
        <taxon>Hyphomicrobiales</taxon>
        <taxon>Phyllobacteriaceae</taxon>
        <taxon>Neomesorhizobium</taxon>
    </lineage>
</organism>
<accession>A0A1I3XDA8</accession>
<evidence type="ECO:0000313" key="5">
    <source>
        <dbReference type="Proteomes" id="UP000323300"/>
    </source>
</evidence>
<dbReference type="GO" id="GO:0003700">
    <property type="term" value="F:DNA-binding transcription factor activity"/>
    <property type="evidence" value="ECO:0007669"/>
    <property type="project" value="TreeGrafter"/>
</dbReference>
<dbReference type="Pfam" id="PF00440">
    <property type="entry name" value="TetR_N"/>
    <property type="match status" value="1"/>
</dbReference>
<dbReference type="AlphaFoldDB" id="A0A1I3XDA8"/>
<dbReference type="SUPFAM" id="SSF46689">
    <property type="entry name" value="Homeodomain-like"/>
    <property type="match status" value="1"/>
</dbReference>
<dbReference type="OrthoDB" id="9816320at2"/>
<name>A0A1I3XDA8_9HYPH</name>
<evidence type="ECO:0000313" key="4">
    <source>
        <dbReference type="EMBL" id="SFK17510.1"/>
    </source>
</evidence>
<dbReference type="PRINTS" id="PR00455">
    <property type="entry name" value="HTHTETR"/>
</dbReference>
<dbReference type="PANTHER" id="PTHR30055:SF209">
    <property type="entry name" value="POSSIBLE TRANSCRIPTIONAL REGULATORY PROTEIN (PROBABLY TETR-FAMILY)"/>
    <property type="match status" value="1"/>
</dbReference>
<dbReference type="GO" id="GO:0000976">
    <property type="term" value="F:transcription cis-regulatory region binding"/>
    <property type="evidence" value="ECO:0007669"/>
    <property type="project" value="TreeGrafter"/>
</dbReference>
<evidence type="ECO:0000259" key="3">
    <source>
        <dbReference type="PROSITE" id="PS50977"/>
    </source>
</evidence>
<keyword evidence="5" id="KW-1185">Reference proteome</keyword>
<protein>
    <submittedName>
        <fullName evidence="4">Transcriptional regulator, TetR family</fullName>
    </submittedName>
</protein>
<feature type="domain" description="HTH tetR-type" evidence="3">
    <location>
        <begin position="24"/>
        <end position="84"/>
    </location>
</feature>
<feature type="DNA-binding region" description="H-T-H motif" evidence="2">
    <location>
        <begin position="47"/>
        <end position="66"/>
    </location>
</feature>
<dbReference type="Gene3D" id="1.10.357.10">
    <property type="entry name" value="Tetracycline Repressor, domain 2"/>
    <property type="match status" value="1"/>
</dbReference>
<dbReference type="InterPro" id="IPR009057">
    <property type="entry name" value="Homeodomain-like_sf"/>
</dbReference>
<dbReference type="Proteomes" id="UP000323300">
    <property type="component" value="Unassembled WGS sequence"/>
</dbReference>
<dbReference type="PROSITE" id="PS50977">
    <property type="entry name" value="HTH_TETR_2"/>
    <property type="match status" value="1"/>
</dbReference>
<evidence type="ECO:0000256" key="2">
    <source>
        <dbReference type="PROSITE-ProRule" id="PRU00335"/>
    </source>
</evidence>
<dbReference type="PANTHER" id="PTHR30055">
    <property type="entry name" value="HTH-TYPE TRANSCRIPTIONAL REGULATOR RUTR"/>
    <property type="match status" value="1"/>
</dbReference>